<sequence length="452" mass="51677">MKKVLICHNMRVFYWEKDTISQREICDIDNINNVVCLDNFGSSYALNVFSGNSGWLDIASLKFTRAIPACSMSLHNVSNDRIALSCNDKFLRANHLGTIDCVVEQQSLWESFKLLTLEEFNVLLKIARNKWIINNEEKHSQICFQKSNFEKVFFGEYELDFCSFIDNAIKYSSGHNFLFFKDWQPVPAVLLNPVIVLVVFGNGKVVDQYKKCIYSISEISEYSGKVIIISNLGKDYLVQMAPKKIQSSIDVLEMSGFDTLDFVGARLSIFNTNILDDYQPIIYSDVDIVFDKKIEPFLVKGAQYKKCSAQIEEFHYIGTSEHTGAQLVKQDFFDCENLKGFNGGLLLIPNMLEHGLILKAAYNCITRYITEHGRNSIAFYDQSVLNYVLYKLNDFDGRLVSQHTQIGGDEHPVRSLPLDPSNPRGFVHFWNSAQRVEAMESYMMAVTKEVLN</sequence>
<dbReference type="EMBL" id="JOMQ01000148">
    <property type="protein sequence ID" value="OUI97529.1"/>
    <property type="molecule type" value="Genomic_DNA"/>
</dbReference>
<dbReference type="InterPro" id="IPR029044">
    <property type="entry name" value="Nucleotide-diphossugar_trans"/>
</dbReference>
<name>A0A1Z5YQZ4_9PROT</name>
<reference evidence="1 2" key="1">
    <citation type="submission" date="2014-06" db="EMBL/GenBank/DDBJ databases">
        <authorList>
            <person name="Ju J."/>
            <person name="Zhang J."/>
        </authorList>
    </citation>
    <scope>NUCLEOTIDE SEQUENCE [LARGE SCALE GENOMIC DNA]</scope>
    <source>
        <strain evidence="1 2">DsW_47</strain>
    </source>
</reference>
<comment type="caution">
    <text evidence="1">The sequence shown here is derived from an EMBL/GenBank/DDBJ whole genome shotgun (WGS) entry which is preliminary data.</text>
</comment>
<dbReference type="SUPFAM" id="SSF53448">
    <property type="entry name" value="Nucleotide-diphospho-sugar transferases"/>
    <property type="match status" value="1"/>
</dbReference>
<dbReference type="Gene3D" id="3.90.550.10">
    <property type="entry name" value="Spore Coat Polysaccharide Biosynthesis Protein SpsA, Chain A"/>
    <property type="match status" value="1"/>
</dbReference>
<organism evidence="1 2">
    <name type="scientific">Acetobacter cibinongensis</name>
    <dbReference type="NCBI Taxonomy" id="146475"/>
    <lineage>
        <taxon>Bacteria</taxon>
        <taxon>Pseudomonadati</taxon>
        <taxon>Pseudomonadota</taxon>
        <taxon>Alphaproteobacteria</taxon>
        <taxon>Acetobacterales</taxon>
        <taxon>Acetobacteraceae</taxon>
        <taxon>Acetobacter</taxon>
    </lineage>
</organism>
<evidence type="ECO:0000313" key="2">
    <source>
        <dbReference type="Proteomes" id="UP000196086"/>
    </source>
</evidence>
<gene>
    <name evidence="1" type="ORF">HK14_02760</name>
</gene>
<evidence type="ECO:0000313" key="1">
    <source>
        <dbReference type="EMBL" id="OUI97529.1"/>
    </source>
</evidence>
<accession>A0A1Z5YQZ4</accession>
<protein>
    <submittedName>
        <fullName evidence="1">Uncharacterized protein</fullName>
    </submittedName>
</protein>
<dbReference type="RefSeq" id="WP_086652377.1">
    <property type="nucleotide sequence ID" value="NZ_JOMQ01000148.1"/>
</dbReference>
<dbReference type="AlphaFoldDB" id="A0A1Z5YQZ4"/>
<dbReference type="Proteomes" id="UP000196086">
    <property type="component" value="Unassembled WGS sequence"/>
</dbReference>
<dbReference type="OrthoDB" id="7226306at2"/>
<proteinExistence type="predicted"/>